<keyword evidence="1" id="KW-0521">NADP</keyword>
<dbReference type="AlphaFoldDB" id="A0A7U2I2A2"/>
<dbReference type="OrthoDB" id="5283654at2759"/>
<organism evidence="4 5">
    <name type="scientific">Phaeosphaeria nodorum (strain SN15 / ATCC MYA-4574 / FGSC 10173)</name>
    <name type="common">Glume blotch fungus</name>
    <name type="synonym">Parastagonospora nodorum</name>
    <dbReference type="NCBI Taxonomy" id="321614"/>
    <lineage>
        <taxon>Eukaryota</taxon>
        <taxon>Fungi</taxon>
        <taxon>Dikarya</taxon>
        <taxon>Ascomycota</taxon>
        <taxon>Pezizomycotina</taxon>
        <taxon>Dothideomycetes</taxon>
        <taxon>Pleosporomycetidae</taxon>
        <taxon>Pleosporales</taxon>
        <taxon>Pleosporineae</taxon>
        <taxon>Phaeosphaeriaceae</taxon>
        <taxon>Parastagonospora</taxon>
    </lineage>
</organism>
<evidence type="ECO:0000256" key="2">
    <source>
        <dbReference type="ARBA" id="ARBA00023002"/>
    </source>
</evidence>
<dbReference type="Gene3D" id="3.40.50.720">
    <property type="entry name" value="NAD(P)-binding Rossmann-like Domain"/>
    <property type="match status" value="1"/>
</dbReference>
<dbReference type="Pfam" id="PF05368">
    <property type="entry name" value="NmrA"/>
    <property type="match status" value="1"/>
</dbReference>
<reference evidence="5" key="1">
    <citation type="journal article" date="2021" name="BMC Genomics">
        <title>Chromosome-level genome assembly and manually-curated proteome of model necrotroph Parastagonospora nodorum Sn15 reveals a genome-wide trove of candidate effector homologs, and redundancy of virulence-related functions within an accessory chromosome.</title>
        <authorList>
            <person name="Bertazzoni S."/>
            <person name="Jones D.A.B."/>
            <person name="Phan H.T."/>
            <person name="Tan K.-C."/>
            <person name="Hane J.K."/>
        </authorList>
    </citation>
    <scope>NUCLEOTIDE SEQUENCE [LARGE SCALE GENOMIC DNA]</scope>
    <source>
        <strain evidence="5">SN15 / ATCC MYA-4574 / FGSC 10173)</strain>
    </source>
</reference>
<keyword evidence="2" id="KW-0560">Oxidoreductase</keyword>
<evidence type="ECO:0000313" key="4">
    <source>
        <dbReference type="EMBL" id="QRC99148.1"/>
    </source>
</evidence>
<proteinExistence type="predicted"/>
<keyword evidence="5" id="KW-1185">Reference proteome</keyword>
<evidence type="ECO:0000313" key="5">
    <source>
        <dbReference type="Proteomes" id="UP000663193"/>
    </source>
</evidence>
<protein>
    <recommendedName>
        <fullName evidence="3">NmrA-like domain-containing protein</fullName>
    </recommendedName>
</protein>
<dbReference type="OMA" id="ISCTGFA"/>
<accession>A0A7U2I2A2</accession>
<name>A0A7U2I2A2_PHANO</name>
<dbReference type="InterPro" id="IPR036291">
    <property type="entry name" value="NAD(P)-bd_dom_sf"/>
</dbReference>
<dbReference type="SUPFAM" id="SSF51735">
    <property type="entry name" value="NAD(P)-binding Rossmann-fold domains"/>
    <property type="match status" value="1"/>
</dbReference>
<dbReference type="RefSeq" id="XP_001796855.1">
    <property type="nucleotide sequence ID" value="XM_001796803.1"/>
</dbReference>
<feature type="domain" description="NmrA-like" evidence="3">
    <location>
        <begin position="122"/>
        <end position="263"/>
    </location>
</feature>
<evidence type="ECO:0000256" key="1">
    <source>
        <dbReference type="ARBA" id="ARBA00022857"/>
    </source>
</evidence>
<dbReference type="GO" id="GO:0016491">
    <property type="term" value="F:oxidoreductase activity"/>
    <property type="evidence" value="ECO:0007669"/>
    <property type="project" value="UniProtKB-KW"/>
</dbReference>
<dbReference type="InterPro" id="IPR008030">
    <property type="entry name" value="NmrA-like"/>
</dbReference>
<dbReference type="VEuPathDB" id="FungiDB:JI435_064850"/>
<gene>
    <name evidence="4" type="ORF">JI435_064850</name>
</gene>
<evidence type="ECO:0000259" key="3">
    <source>
        <dbReference type="Pfam" id="PF05368"/>
    </source>
</evidence>
<dbReference type="InterPro" id="IPR051609">
    <property type="entry name" value="NmrA/Isoflavone_reductase-like"/>
</dbReference>
<dbReference type="KEGG" id="pno:SNOG_06485"/>
<dbReference type="PANTHER" id="PTHR47706">
    <property type="entry name" value="NMRA-LIKE FAMILY PROTEIN"/>
    <property type="match status" value="1"/>
</dbReference>
<dbReference type="PANTHER" id="PTHR47706:SF6">
    <property type="entry name" value="NMRA-LIKE FAMILY PROTEIN (AFU_ORTHOLOGUE AFUA_6G00280)"/>
    <property type="match status" value="1"/>
</dbReference>
<sequence length="306" mass="33789">MSTKILLLSAGELGTALLPHLSLPHTHLTLGTRSPQNYTHLPVSTIALDLTSPSHTLAQTFSTFDILISATGFASSPSALSKLTHEVLEAGRLRKARGQGKIWFFPWQWGVDYDVTLDAGGLMPLFGAQKRVRDVLRAEAREAGVRWTVVSTGIFMSFLFEEFWGIVDRGRGSGRVGVRALRDWGHRVTVTDVSDIGRVVGRIVAGNVEAEDRVLYVAGETVSYGELAETVARVSGREVEREVWSLEYLEEEVKKDPEDGIKKYRLVFAKDGVWWDKNGTVNAALGMEMMGVEEYAKKLFEGTGDC</sequence>
<dbReference type="EMBL" id="CP069031">
    <property type="protein sequence ID" value="QRC99148.1"/>
    <property type="molecule type" value="Genomic_DNA"/>
</dbReference>
<dbReference type="Proteomes" id="UP000663193">
    <property type="component" value="Chromosome 9"/>
</dbReference>